<keyword evidence="2" id="KW-1185">Reference proteome</keyword>
<sequence length="212" mass="23259">MTPLASSDRHGHLHGRRWQPSVSPTWLPITHTRIDVCTSAVLVPSSIHPRQTSILAASGAVLGRAVMQDESSLHIGRDGVAWVCACGRYEMDPATFKRSRCLGPAPYPCVRYGGCSEGRHRAVTAVQYLHVGSVAHDAHPYVRFRSYRCFTVSSARFATSPAGSSLDGFLAVARPMGFLRKRYISAGREAWLCGESCLAVRPGRLWLREGPR</sequence>
<name>A0A371DS02_9APHY</name>
<evidence type="ECO:0000313" key="1">
    <source>
        <dbReference type="EMBL" id="RDX55333.1"/>
    </source>
</evidence>
<protein>
    <submittedName>
        <fullName evidence="1">Uncharacterized protein</fullName>
    </submittedName>
</protein>
<reference evidence="1 2" key="1">
    <citation type="journal article" date="2018" name="Biotechnol. Biofuels">
        <title>Integrative visual omics of the white-rot fungus Polyporus brumalis exposes the biotechnological potential of its oxidative enzymes for delignifying raw plant biomass.</title>
        <authorList>
            <person name="Miyauchi S."/>
            <person name="Rancon A."/>
            <person name="Drula E."/>
            <person name="Hage H."/>
            <person name="Chaduli D."/>
            <person name="Favel A."/>
            <person name="Grisel S."/>
            <person name="Henrissat B."/>
            <person name="Herpoel-Gimbert I."/>
            <person name="Ruiz-Duenas F.J."/>
            <person name="Chevret D."/>
            <person name="Hainaut M."/>
            <person name="Lin J."/>
            <person name="Wang M."/>
            <person name="Pangilinan J."/>
            <person name="Lipzen A."/>
            <person name="Lesage-Meessen L."/>
            <person name="Navarro D."/>
            <person name="Riley R."/>
            <person name="Grigoriev I.V."/>
            <person name="Zhou S."/>
            <person name="Raouche S."/>
            <person name="Rosso M.N."/>
        </authorList>
    </citation>
    <scope>NUCLEOTIDE SEQUENCE [LARGE SCALE GENOMIC DNA]</scope>
    <source>
        <strain evidence="1 2">BRFM 1820</strain>
    </source>
</reference>
<dbReference type="Proteomes" id="UP000256964">
    <property type="component" value="Unassembled WGS sequence"/>
</dbReference>
<gene>
    <name evidence="1" type="ORF">OH76DRAFT_732686</name>
</gene>
<evidence type="ECO:0000313" key="2">
    <source>
        <dbReference type="Proteomes" id="UP000256964"/>
    </source>
</evidence>
<dbReference type="AlphaFoldDB" id="A0A371DS02"/>
<proteinExistence type="predicted"/>
<accession>A0A371DS02</accession>
<dbReference type="EMBL" id="KZ857382">
    <property type="protein sequence ID" value="RDX55333.1"/>
    <property type="molecule type" value="Genomic_DNA"/>
</dbReference>
<organism evidence="1 2">
    <name type="scientific">Lentinus brumalis</name>
    <dbReference type="NCBI Taxonomy" id="2498619"/>
    <lineage>
        <taxon>Eukaryota</taxon>
        <taxon>Fungi</taxon>
        <taxon>Dikarya</taxon>
        <taxon>Basidiomycota</taxon>
        <taxon>Agaricomycotina</taxon>
        <taxon>Agaricomycetes</taxon>
        <taxon>Polyporales</taxon>
        <taxon>Polyporaceae</taxon>
        <taxon>Lentinus</taxon>
    </lineage>
</organism>